<sequence length="263" mass="28024">MTSVGLRPKPYGSAKKFWYNRVEDRVAARRVVVETPSRDELKRQAANAAVALIEPGMVVGLGFGSTAAFALQRIAALLQAGALREIVGVPCAAWTEAEAQRLGIPLATLDSCATIDLTIDGADEVDPQLNLIKGGGGALLREKMVAQATKRQVIIVDEAKLSPALGTNFALPVEVVTFGVEASARFLRELGAEVKLRRTAAGEAFVTDQGNYILDCAFGPLSDPAQLATTLKCRAGIVEHGLFIEMTKDLFVAGAEGVRHVRR</sequence>
<dbReference type="GO" id="GO:0009052">
    <property type="term" value="P:pentose-phosphate shunt, non-oxidative branch"/>
    <property type="evidence" value="ECO:0007669"/>
    <property type="project" value="UniProtKB-UniRule"/>
</dbReference>
<dbReference type="HAMAP" id="MF_00170">
    <property type="entry name" value="Rib_5P_isom_A"/>
    <property type="match status" value="1"/>
</dbReference>
<dbReference type="InterPro" id="IPR050262">
    <property type="entry name" value="Ribose-5P_isomerase"/>
</dbReference>
<dbReference type="InterPro" id="IPR037171">
    <property type="entry name" value="NagB/RpiA_transferase-like"/>
</dbReference>
<dbReference type="Gene3D" id="3.30.70.260">
    <property type="match status" value="1"/>
</dbReference>
<dbReference type="EMBL" id="NQWI01000021">
    <property type="protein sequence ID" value="PDW03809.1"/>
    <property type="molecule type" value="Genomic_DNA"/>
</dbReference>
<feature type="binding site" evidence="3">
    <location>
        <begin position="63"/>
        <end position="66"/>
    </location>
    <ligand>
        <name>substrate</name>
    </ligand>
</feature>
<dbReference type="PANTHER" id="PTHR43748">
    <property type="entry name" value="RIBOSE-5-PHOSPHATE ISOMERASE 3, CHLOROPLASTIC-RELATED"/>
    <property type="match status" value="1"/>
</dbReference>
<dbReference type="InterPro" id="IPR020672">
    <property type="entry name" value="Ribose5P_isomerase_typA_subgr"/>
</dbReference>
<feature type="binding site" evidence="3">
    <location>
        <begin position="133"/>
        <end position="136"/>
    </location>
    <ligand>
        <name>substrate</name>
    </ligand>
</feature>
<dbReference type="CDD" id="cd01398">
    <property type="entry name" value="RPI_A"/>
    <property type="match status" value="1"/>
</dbReference>
<evidence type="ECO:0000256" key="2">
    <source>
        <dbReference type="ARBA" id="ARBA00023235"/>
    </source>
</evidence>
<dbReference type="AlphaFoldDB" id="A0A2A6RLQ8"/>
<dbReference type="NCBIfam" id="TIGR00021">
    <property type="entry name" value="rpiA"/>
    <property type="match status" value="1"/>
</dbReference>
<dbReference type="GO" id="GO:0004751">
    <property type="term" value="F:ribose-5-phosphate isomerase activity"/>
    <property type="evidence" value="ECO:0007669"/>
    <property type="project" value="UniProtKB-UniRule"/>
</dbReference>
<accession>A0A2A6RLQ8</accession>
<comment type="similarity">
    <text evidence="3">Belongs to the ribose 5-phosphate isomerase family.</text>
</comment>
<proteinExistence type="inferred from homology"/>
<dbReference type="Pfam" id="PF06026">
    <property type="entry name" value="Rib_5-P_isom_A"/>
    <property type="match status" value="1"/>
</dbReference>
<dbReference type="NCBIfam" id="NF001924">
    <property type="entry name" value="PRK00702.1"/>
    <property type="match status" value="1"/>
</dbReference>
<dbReference type="UniPathway" id="UPA00115">
    <property type="reaction ID" value="UER00412"/>
</dbReference>
<organism evidence="4 5">
    <name type="scientific">Candidatus Viridilinea mediisalina</name>
    <dbReference type="NCBI Taxonomy" id="2024553"/>
    <lineage>
        <taxon>Bacteria</taxon>
        <taxon>Bacillati</taxon>
        <taxon>Chloroflexota</taxon>
        <taxon>Chloroflexia</taxon>
        <taxon>Chloroflexales</taxon>
        <taxon>Chloroflexineae</taxon>
        <taxon>Oscillochloridaceae</taxon>
        <taxon>Candidatus Viridilinea</taxon>
    </lineage>
</organism>
<comment type="subunit">
    <text evidence="3">Homodimer.</text>
</comment>
<dbReference type="SUPFAM" id="SSF100950">
    <property type="entry name" value="NagB/RpiA/CoA transferase-like"/>
    <property type="match status" value="1"/>
</dbReference>
<gene>
    <name evidence="3" type="primary">rpiA</name>
    <name evidence="4" type="ORF">CJ255_06850</name>
</gene>
<feature type="binding site" evidence="3">
    <location>
        <begin position="120"/>
        <end position="123"/>
    </location>
    <ligand>
        <name>substrate</name>
    </ligand>
</feature>
<evidence type="ECO:0000313" key="4">
    <source>
        <dbReference type="EMBL" id="PDW03809.1"/>
    </source>
</evidence>
<evidence type="ECO:0000313" key="5">
    <source>
        <dbReference type="Proteomes" id="UP000220527"/>
    </source>
</evidence>
<reference evidence="5" key="1">
    <citation type="submission" date="2017-08" db="EMBL/GenBank/DDBJ databases">
        <authorList>
            <person name="Grouzdev D.S."/>
            <person name="Gaisin V.A."/>
            <person name="Rysina M.S."/>
            <person name="Gorlenko V.M."/>
        </authorList>
    </citation>
    <scope>NUCLEOTIDE SEQUENCE [LARGE SCALE GENOMIC DNA]</scope>
    <source>
        <strain evidence="5">Kir15-3F</strain>
    </source>
</reference>
<comment type="catalytic activity">
    <reaction evidence="1 3">
        <text>aldehydo-D-ribose 5-phosphate = D-ribulose 5-phosphate</text>
        <dbReference type="Rhea" id="RHEA:14657"/>
        <dbReference type="ChEBI" id="CHEBI:58121"/>
        <dbReference type="ChEBI" id="CHEBI:58273"/>
        <dbReference type="EC" id="5.3.1.6"/>
    </reaction>
</comment>
<dbReference type="SUPFAM" id="SSF75445">
    <property type="entry name" value="D-ribose-5-phosphate isomerase (RpiA), lid domain"/>
    <property type="match status" value="1"/>
</dbReference>
<comment type="function">
    <text evidence="3">Catalyzes the reversible conversion of ribose-5-phosphate to ribulose 5-phosphate.</text>
</comment>
<dbReference type="FunFam" id="3.40.50.1360:FF:000001">
    <property type="entry name" value="Ribose-5-phosphate isomerase A"/>
    <property type="match status" value="1"/>
</dbReference>
<keyword evidence="5" id="KW-1185">Reference proteome</keyword>
<dbReference type="OrthoDB" id="5870696at2"/>
<evidence type="ECO:0000256" key="3">
    <source>
        <dbReference type="HAMAP-Rule" id="MF_00170"/>
    </source>
</evidence>
<dbReference type="Gene3D" id="3.40.50.1360">
    <property type="match status" value="1"/>
</dbReference>
<dbReference type="InterPro" id="IPR004788">
    <property type="entry name" value="Ribose5P_isomerase_type_A"/>
</dbReference>
<name>A0A2A6RLQ8_9CHLR</name>
<feature type="active site" description="Proton acceptor" evidence="3">
    <location>
        <position position="142"/>
    </location>
</feature>
<comment type="caution">
    <text evidence="4">The sequence shown here is derived from an EMBL/GenBank/DDBJ whole genome shotgun (WGS) entry which is preliminary data.</text>
</comment>
<dbReference type="Proteomes" id="UP000220527">
    <property type="component" value="Unassembled WGS sequence"/>
</dbReference>
<feature type="binding site" evidence="3">
    <location>
        <position position="160"/>
    </location>
    <ligand>
        <name>substrate</name>
    </ligand>
</feature>
<keyword evidence="2 3" id="KW-0413">Isomerase</keyword>
<evidence type="ECO:0000256" key="1">
    <source>
        <dbReference type="ARBA" id="ARBA00001713"/>
    </source>
</evidence>
<dbReference type="PANTHER" id="PTHR43748:SF3">
    <property type="entry name" value="RIBOSE-5-PHOSPHATE ISOMERASE 3, CHLOROPLASTIC-RELATED"/>
    <property type="match status" value="1"/>
</dbReference>
<protein>
    <recommendedName>
        <fullName evidence="3">Ribose-5-phosphate isomerase A</fullName>
        <ecNumber evidence="3">5.3.1.6</ecNumber>
    </recommendedName>
    <alternativeName>
        <fullName evidence="3">Phosphoriboisomerase A</fullName>
        <shortName evidence="3">PRI</shortName>
    </alternativeName>
</protein>
<dbReference type="EC" id="5.3.1.6" evidence="3"/>
<comment type="pathway">
    <text evidence="3">Carbohydrate degradation; pentose phosphate pathway; D-ribose 5-phosphate from D-ribulose 5-phosphate (non-oxidative stage): step 1/1.</text>
</comment>